<keyword evidence="7" id="KW-0804">Transcription</keyword>
<dbReference type="PRINTS" id="PR00056">
    <property type="entry name" value="HSFDOMAIN"/>
</dbReference>
<dbReference type="SUPFAM" id="SSF46785">
    <property type="entry name" value="Winged helix' DNA-binding domain"/>
    <property type="match status" value="1"/>
</dbReference>
<dbReference type="FunFam" id="1.10.10.10:FF:000367">
    <property type="entry name" value="Heat stress transcription factor A-8"/>
    <property type="match status" value="1"/>
</dbReference>
<evidence type="ECO:0000256" key="5">
    <source>
        <dbReference type="ARBA" id="ARBA00023016"/>
    </source>
</evidence>
<reference evidence="14" key="4">
    <citation type="submission" date="2021-05" db="UniProtKB">
        <authorList>
            <consortium name="EnsemblPlants"/>
        </authorList>
    </citation>
    <scope>IDENTIFICATION</scope>
    <source>
        <strain evidence="14">cv. B73</strain>
    </source>
</reference>
<dbReference type="PANTHER" id="PTHR10015:SF338">
    <property type="entry name" value="HEAT STRESS TRANSCRIPTION FACTOR A-2"/>
    <property type="match status" value="1"/>
</dbReference>
<evidence type="ECO:0000256" key="8">
    <source>
        <dbReference type="ARBA" id="ARBA00023242"/>
    </source>
</evidence>
<dbReference type="Pfam" id="PF00447">
    <property type="entry name" value="HSF_DNA-bind"/>
    <property type="match status" value="1"/>
</dbReference>
<comment type="similarity">
    <text evidence="10">Belongs to the HSF family. Class A subfamily.</text>
</comment>
<dbReference type="GO" id="GO:0043565">
    <property type="term" value="F:sequence-specific DNA binding"/>
    <property type="evidence" value="ECO:0007669"/>
    <property type="project" value="InterPro"/>
</dbReference>
<dbReference type="SMART" id="SM00415">
    <property type="entry name" value="HSF"/>
    <property type="match status" value="1"/>
</dbReference>
<evidence type="ECO:0000256" key="1">
    <source>
        <dbReference type="ARBA" id="ARBA00004123"/>
    </source>
</evidence>
<keyword evidence="8" id="KW-0539">Nucleus</keyword>
<reference evidence="14" key="3">
    <citation type="submission" date="2019-07" db="EMBL/GenBank/DDBJ databases">
        <authorList>
            <person name="Seetharam A."/>
            <person name="Woodhouse M."/>
            <person name="Cannon E."/>
        </authorList>
    </citation>
    <scope>NUCLEOTIDE SEQUENCE [LARGE SCALE GENOMIC DNA]</scope>
    <source>
        <strain evidence="14">cv. B73</strain>
    </source>
</reference>
<comment type="function">
    <text evidence="9">Transcriptional regulator that specifically binds DNA of heat shock promoter elements (HSE).</text>
</comment>
<keyword evidence="4" id="KW-0805">Transcription regulation</keyword>
<dbReference type="GO" id="GO:0034605">
    <property type="term" value="P:cellular response to heat"/>
    <property type="evidence" value="ECO:0000318"/>
    <property type="project" value="GO_Central"/>
</dbReference>
<evidence type="ECO:0000256" key="10">
    <source>
        <dbReference type="ARBA" id="ARBA00061350"/>
    </source>
</evidence>
<dbReference type="GO" id="GO:0005634">
    <property type="term" value="C:nucleus"/>
    <property type="evidence" value="ECO:0000318"/>
    <property type="project" value="GO_Central"/>
</dbReference>
<dbReference type="STRING" id="4577.K7VH39"/>
<proteinExistence type="inferred from homology"/>
<dbReference type="EMBL" id="CM000785">
    <property type="protein sequence ID" value="AQL03845.1"/>
    <property type="molecule type" value="Genomic_DNA"/>
</dbReference>
<evidence type="ECO:0000313" key="13">
    <source>
        <dbReference type="EMBL" id="AQL03845.1"/>
    </source>
</evidence>
<evidence type="ECO:0000259" key="12">
    <source>
        <dbReference type="SMART" id="SM00415"/>
    </source>
</evidence>
<evidence type="ECO:0000256" key="6">
    <source>
        <dbReference type="ARBA" id="ARBA00023125"/>
    </source>
</evidence>
<dbReference type="eggNOG" id="KOG0627">
    <property type="taxonomic scope" value="Eukaryota"/>
</dbReference>
<keyword evidence="3" id="KW-0597">Phosphoprotein</keyword>
<dbReference type="FunCoup" id="K7VH39">
    <property type="interactions" value="21"/>
</dbReference>
<dbReference type="OrthoDB" id="60033at2759"/>
<dbReference type="OMA" id="ATDMIWY"/>
<evidence type="ECO:0000256" key="4">
    <source>
        <dbReference type="ARBA" id="ARBA00023015"/>
    </source>
</evidence>
<dbReference type="EnsemblPlants" id="Zm00001eb384070_T001">
    <property type="protein sequence ID" value="Zm00001eb384070_P001"/>
    <property type="gene ID" value="Zm00001eb384070"/>
</dbReference>
<keyword evidence="6" id="KW-0238">DNA-binding</keyword>
<sequence length="365" mass="39946">MERPDVTVKQEEEDEVVVVLDGDGDACGHWPGAGAAPEPWQTPVGSAVPPFLAKTFELVEDPATDAVISWGAARNSFVVWDPHAFAAGHLPRRFKHGNFSTFLRQLNTYVRNHISQFVINKHCNGFRKVSPDRWEFAHTDFLAGQRHLLVNIRRRRGGAAGSTASPSSAGAGGDRDSELETLRRDREALARELTRLRREQEEARAQLLDMERRVRGTERRQEQCTAFLARAIRNPAFLDGLLARRCGAHVEAGRKRRLLDAAAAGPDPADVLDIEELAMAAGAEVGVASIPAVAAAQISNTANATDMIWYELLGEEQVEIDAEVHDLVAAAAAATDELAQPWAEMDEKEVAELVRQIDCLASPSP</sequence>
<feature type="domain" description="HSF-type DNA-binding" evidence="12">
    <location>
        <begin position="47"/>
        <end position="155"/>
    </location>
</feature>
<evidence type="ECO:0000313" key="14">
    <source>
        <dbReference type="EnsemblPlants" id="Zm00001eb384070_P001"/>
    </source>
</evidence>
<comment type="subcellular location">
    <subcellularLocation>
        <location evidence="1">Nucleus</location>
    </subcellularLocation>
</comment>
<dbReference type="GeneID" id="100283649"/>
<dbReference type="InterPro" id="IPR036388">
    <property type="entry name" value="WH-like_DNA-bd_sf"/>
</dbReference>
<dbReference type="SMR" id="K7VH39"/>
<comment type="subunit">
    <text evidence="2">Homotrimer.</text>
</comment>
<dbReference type="GO" id="GO:0003700">
    <property type="term" value="F:DNA-binding transcription factor activity"/>
    <property type="evidence" value="ECO:0000318"/>
    <property type="project" value="GO_Central"/>
</dbReference>
<evidence type="ECO:0000313" key="15">
    <source>
        <dbReference type="Proteomes" id="UP000007305"/>
    </source>
</evidence>
<dbReference type="RefSeq" id="NP_001356225.1">
    <property type="nucleotide sequence ID" value="NM_001369296.1"/>
</dbReference>
<dbReference type="PaxDb" id="4577-GRMZM2G173090_P01"/>
<keyword evidence="15" id="KW-1185">Reference proteome</keyword>
<dbReference type="PANTHER" id="PTHR10015">
    <property type="entry name" value="HEAT SHOCK TRANSCRIPTION FACTOR"/>
    <property type="match status" value="1"/>
</dbReference>
<protein>
    <submittedName>
        <fullName evidence="13">Heat shock factor protein HSF30</fullName>
    </submittedName>
</protein>
<feature type="region of interest" description="Disordered" evidence="11">
    <location>
        <begin position="158"/>
        <end position="181"/>
    </location>
</feature>
<reference evidence="15" key="1">
    <citation type="journal article" date="2009" name="Science">
        <title>The B73 maize genome: complexity, diversity, and dynamics.</title>
        <authorList>
            <person name="Schnable P.S."/>
            <person name="Ware D."/>
            <person name="Fulton R.S."/>
            <person name="Stein J.C."/>
            <person name="Wei F."/>
            <person name="Pasternak S."/>
            <person name="Liang C."/>
            <person name="Zhang J."/>
            <person name="Fulton L."/>
            <person name="Graves T.A."/>
            <person name="Minx P."/>
            <person name="Reily A.D."/>
            <person name="Courtney L."/>
            <person name="Kruchowski S.S."/>
            <person name="Tomlinson C."/>
            <person name="Strong C."/>
            <person name="Delehaunty K."/>
            <person name="Fronick C."/>
            <person name="Courtney B."/>
            <person name="Rock S.M."/>
            <person name="Belter E."/>
            <person name="Du F."/>
            <person name="Kim K."/>
            <person name="Abbott R.M."/>
            <person name="Cotton M."/>
            <person name="Levy A."/>
            <person name="Marchetto P."/>
            <person name="Ochoa K."/>
            <person name="Jackson S.M."/>
            <person name="Gillam B."/>
            <person name="Chen W."/>
            <person name="Yan L."/>
            <person name="Higginbotham J."/>
            <person name="Cardenas M."/>
            <person name="Waligorski J."/>
            <person name="Applebaum E."/>
            <person name="Phelps L."/>
            <person name="Falcone J."/>
            <person name="Kanchi K."/>
            <person name="Thane T."/>
            <person name="Scimone A."/>
            <person name="Thane N."/>
            <person name="Henke J."/>
            <person name="Wang T."/>
            <person name="Ruppert J."/>
            <person name="Shah N."/>
            <person name="Rotter K."/>
            <person name="Hodges J."/>
            <person name="Ingenthron E."/>
            <person name="Cordes M."/>
            <person name="Kohlberg S."/>
            <person name="Sgro J."/>
            <person name="Delgado B."/>
            <person name="Mead K."/>
            <person name="Chinwalla A."/>
            <person name="Leonard S."/>
            <person name="Crouse K."/>
            <person name="Collura K."/>
            <person name="Kudrna D."/>
            <person name="Currie J."/>
            <person name="He R."/>
            <person name="Angelova A."/>
            <person name="Rajasekar S."/>
            <person name="Mueller T."/>
            <person name="Lomeli R."/>
            <person name="Scara G."/>
            <person name="Ko A."/>
            <person name="Delaney K."/>
            <person name="Wissotski M."/>
            <person name="Lopez G."/>
            <person name="Campos D."/>
            <person name="Braidotti M."/>
            <person name="Ashley E."/>
            <person name="Golser W."/>
            <person name="Kim H."/>
            <person name="Lee S."/>
            <person name="Lin J."/>
            <person name="Dujmic Z."/>
            <person name="Kim W."/>
            <person name="Talag J."/>
            <person name="Zuccolo A."/>
            <person name="Fan C."/>
            <person name="Sebastian A."/>
            <person name="Kramer M."/>
            <person name="Spiegel L."/>
            <person name="Nascimento L."/>
            <person name="Zutavern T."/>
            <person name="Miller B."/>
            <person name="Ambroise C."/>
            <person name="Muller S."/>
            <person name="Spooner W."/>
            <person name="Narechania A."/>
            <person name="Ren L."/>
            <person name="Wei S."/>
            <person name="Kumari S."/>
            <person name="Faga B."/>
            <person name="Levy M.J."/>
            <person name="McMahan L."/>
            <person name="Van Buren P."/>
            <person name="Vaughn M.W."/>
            <person name="Ying K."/>
            <person name="Yeh C.-T."/>
            <person name="Emrich S.J."/>
            <person name="Jia Y."/>
            <person name="Kalyanaraman A."/>
            <person name="Hsia A.-P."/>
            <person name="Barbazuk W.B."/>
            <person name="Baucom R.S."/>
            <person name="Brutnell T.P."/>
            <person name="Carpita N.C."/>
            <person name="Chaparro C."/>
            <person name="Chia J.-M."/>
            <person name="Deragon J.-M."/>
            <person name="Estill J.C."/>
            <person name="Fu Y."/>
            <person name="Jeddeloh J.A."/>
            <person name="Han Y."/>
            <person name="Lee H."/>
            <person name="Li P."/>
            <person name="Lisch D.R."/>
            <person name="Liu S."/>
            <person name="Liu Z."/>
            <person name="Nagel D.H."/>
            <person name="McCann M.C."/>
            <person name="SanMiguel P."/>
            <person name="Myers A.M."/>
            <person name="Nettleton D."/>
            <person name="Nguyen J."/>
            <person name="Penning B.W."/>
            <person name="Ponnala L."/>
            <person name="Schneider K.L."/>
            <person name="Schwartz D.C."/>
            <person name="Sharma A."/>
            <person name="Soderlund C."/>
            <person name="Springer N.M."/>
            <person name="Sun Q."/>
            <person name="Wang H."/>
            <person name="Waterman M."/>
            <person name="Westerman R."/>
            <person name="Wolfgruber T.K."/>
            <person name="Yang L."/>
            <person name="Yu Y."/>
            <person name="Zhang L."/>
            <person name="Zhou S."/>
            <person name="Zhu Q."/>
            <person name="Bennetzen J.L."/>
            <person name="Dawe R.K."/>
            <person name="Jiang J."/>
            <person name="Jiang N."/>
            <person name="Presting G.G."/>
            <person name="Wessler S.R."/>
            <person name="Aluru S."/>
            <person name="Martienssen R.A."/>
            <person name="Clifton S.W."/>
            <person name="McCombie W.R."/>
            <person name="Wing R.A."/>
            <person name="Wilson R.K."/>
        </authorList>
    </citation>
    <scope>NUCLEOTIDE SEQUENCE [LARGE SCALE GENOMIC DNA]</scope>
    <source>
        <strain evidence="15">cv. B73</strain>
    </source>
</reference>
<evidence type="ECO:0000256" key="9">
    <source>
        <dbReference type="ARBA" id="ARBA00055032"/>
    </source>
</evidence>
<evidence type="ECO:0000256" key="3">
    <source>
        <dbReference type="ARBA" id="ARBA00022553"/>
    </source>
</evidence>
<evidence type="ECO:0000256" key="7">
    <source>
        <dbReference type="ARBA" id="ARBA00023163"/>
    </source>
</evidence>
<keyword evidence="5 13" id="KW-0346">Stress response</keyword>
<dbReference type="InterPro" id="IPR036390">
    <property type="entry name" value="WH_DNA-bd_sf"/>
</dbReference>
<accession>K7VH39</accession>
<dbReference type="KEGG" id="zma:100283649"/>
<evidence type="ECO:0000256" key="2">
    <source>
        <dbReference type="ARBA" id="ARBA00011233"/>
    </source>
</evidence>
<dbReference type="InterPro" id="IPR000232">
    <property type="entry name" value="HSF_DNA-bd"/>
</dbReference>
<dbReference type="Proteomes" id="UP000007305">
    <property type="component" value="Chromosome 9"/>
</dbReference>
<name>K7VH39_MAIZE</name>
<reference evidence="13" key="2">
    <citation type="submission" date="2015-12" db="EMBL/GenBank/DDBJ databases">
        <title>Update maize B73 reference genome by single molecule sequencing technologies.</title>
        <authorList>
            <consortium name="Maize Genome Sequencing Project"/>
            <person name="Ware D."/>
        </authorList>
    </citation>
    <scope>NUCLEOTIDE SEQUENCE</scope>
    <source>
        <tissue evidence="13">Seedling</tissue>
    </source>
</reference>
<evidence type="ECO:0000256" key="11">
    <source>
        <dbReference type="SAM" id="MobiDB-lite"/>
    </source>
</evidence>
<dbReference type="ExpressionAtlas" id="K7VH39">
    <property type="expression patterns" value="baseline and differential"/>
</dbReference>
<dbReference type="Gramene" id="Zm00001eb384070_T001">
    <property type="protein sequence ID" value="Zm00001eb384070_P001"/>
    <property type="gene ID" value="Zm00001eb384070"/>
</dbReference>
<gene>
    <name evidence="14" type="primary">LOC100283649</name>
    <name evidence="13" type="ORF">ZEAMMB73_Zm00001d046204</name>
</gene>
<dbReference type="Gene3D" id="1.10.10.10">
    <property type="entry name" value="Winged helix-like DNA-binding domain superfamily/Winged helix DNA-binding domain"/>
    <property type="match status" value="1"/>
</dbReference>
<dbReference type="AlphaFoldDB" id="K7VH39"/>
<organism evidence="13">
    <name type="scientific">Zea mays</name>
    <name type="common">Maize</name>
    <dbReference type="NCBI Taxonomy" id="4577"/>
    <lineage>
        <taxon>Eukaryota</taxon>
        <taxon>Viridiplantae</taxon>
        <taxon>Streptophyta</taxon>
        <taxon>Embryophyta</taxon>
        <taxon>Tracheophyta</taxon>
        <taxon>Spermatophyta</taxon>
        <taxon>Magnoliopsida</taxon>
        <taxon>Liliopsida</taxon>
        <taxon>Poales</taxon>
        <taxon>Poaceae</taxon>
        <taxon>PACMAD clade</taxon>
        <taxon>Panicoideae</taxon>
        <taxon>Andropogonodae</taxon>
        <taxon>Andropogoneae</taxon>
        <taxon>Tripsacinae</taxon>
        <taxon>Zea</taxon>
    </lineage>
</organism>
<dbReference type="HOGENOM" id="CLU_030308_1_3_1"/>